<accession>A0A1L8ST12</accession>
<gene>
    <name evidence="2" type="ORF">RV00_GL002814</name>
</gene>
<evidence type="ECO:0000313" key="3">
    <source>
        <dbReference type="Proteomes" id="UP000183700"/>
    </source>
</evidence>
<evidence type="ECO:0008006" key="4">
    <source>
        <dbReference type="Google" id="ProtNLM"/>
    </source>
</evidence>
<keyword evidence="1" id="KW-0812">Transmembrane</keyword>
<protein>
    <recommendedName>
        <fullName evidence="4">Integral membrane protein</fullName>
    </recommendedName>
</protein>
<feature type="transmembrane region" description="Helical" evidence="1">
    <location>
        <begin position="95"/>
        <end position="115"/>
    </location>
</feature>
<feature type="transmembrane region" description="Helical" evidence="1">
    <location>
        <begin position="69"/>
        <end position="89"/>
    </location>
</feature>
<dbReference type="STRING" id="319970.RV00_GL002814"/>
<name>A0A1L8ST12_9ENTE</name>
<keyword evidence="1" id="KW-0472">Membrane</keyword>
<proteinExistence type="predicted"/>
<dbReference type="EMBL" id="JXKM01000007">
    <property type="protein sequence ID" value="OJG35260.1"/>
    <property type="molecule type" value="Genomic_DNA"/>
</dbReference>
<feature type="transmembrane region" description="Helical" evidence="1">
    <location>
        <begin position="32"/>
        <end position="48"/>
    </location>
</feature>
<keyword evidence="1" id="KW-1133">Transmembrane helix</keyword>
<feature type="transmembrane region" description="Helical" evidence="1">
    <location>
        <begin position="7"/>
        <end position="26"/>
    </location>
</feature>
<dbReference type="RefSeq" id="WP_071862602.1">
    <property type="nucleotide sequence ID" value="NZ_JBHLVS010000010.1"/>
</dbReference>
<evidence type="ECO:0000313" key="2">
    <source>
        <dbReference type="EMBL" id="OJG35260.1"/>
    </source>
</evidence>
<dbReference type="Proteomes" id="UP000183700">
    <property type="component" value="Unassembled WGS sequence"/>
</dbReference>
<keyword evidence="3" id="KW-1185">Reference proteome</keyword>
<organism evidence="2 3">
    <name type="scientific">Enterococcus devriesei</name>
    <dbReference type="NCBI Taxonomy" id="319970"/>
    <lineage>
        <taxon>Bacteria</taxon>
        <taxon>Bacillati</taxon>
        <taxon>Bacillota</taxon>
        <taxon>Bacilli</taxon>
        <taxon>Lactobacillales</taxon>
        <taxon>Enterococcaceae</taxon>
        <taxon>Enterococcus</taxon>
    </lineage>
</organism>
<dbReference type="AlphaFoldDB" id="A0A1L8ST12"/>
<reference evidence="2 3" key="1">
    <citation type="submission" date="2014-12" db="EMBL/GenBank/DDBJ databases">
        <title>Draft genome sequences of 29 type strains of Enterococci.</title>
        <authorList>
            <person name="Zhong Z."/>
            <person name="Sun Z."/>
            <person name="Liu W."/>
            <person name="Zhang W."/>
            <person name="Zhang H."/>
        </authorList>
    </citation>
    <scope>NUCLEOTIDE SEQUENCE [LARGE SCALE GENOMIC DNA]</scope>
    <source>
        <strain evidence="2 3">DSM 22802</strain>
    </source>
</reference>
<evidence type="ECO:0000256" key="1">
    <source>
        <dbReference type="SAM" id="Phobius"/>
    </source>
</evidence>
<sequence length="124" mass="14489">MNLKRLRYYEGSFFLIGWLLIFLWGADFPPPIGFLWLLPLLLVLTVLQDRQLRFLARRIKRQPTFFKNFLFFLLGSFVLALLTASLQTASFAPRLIWILVVTSVGSLYGSLFLLINRWIIPKLP</sequence>
<comment type="caution">
    <text evidence="2">The sequence shown here is derived from an EMBL/GenBank/DDBJ whole genome shotgun (WGS) entry which is preliminary data.</text>
</comment>